<dbReference type="GO" id="GO:0008422">
    <property type="term" value="F:beta-glucosidase activity"/>
    <property type="evidence" value="ECO:0007669"/>
    <property type="project" value="UniProtKB-EC"/>
</dbReference>
<reference evidence="12 13" key="1">
    <citation type="submission" date="2016-07" db="EMBL/GenBank/DDBJ databases">
        <title>Characterization of isolates of Eisenbergiella tayi derived from blood cultures, using whole genome sequencing.</title>
        <authorList>
            <person name="Burdz T."/>
            <person name="Wiebe D."/>
            <person name="Huynh C."/>
            <person name="Bernard K."/>
        </authorList>
    </citation>
    <scope>NUCLEOTIDE SEQUENCE [LARGE SCALE GENOMIC DNA]</scope>
    <source>
        <strain evidence="12 13">NML 120489</strain>
    </source>
</reference>
<keyword evidence="4 11" id="KW-0378">Hydrolase</keyword>
<dbReference type="Proteomes" id="UP000095003">
    <property type="component" value="Unassembled WGS sequence"/>
</dbReference>
<keyword evidence="5" id="KW-0136">Cellulose degradation</keyword>
<dbReference type="NCBIfam" id="TIGR03356">
    <property type="entry name" value="BGL"/>
    <property type="match status" value="1"/>
</dbReference>
<accession>A0A1E3AW17</accession>
<dbReference type="PANTHER" id="PTHR10353">
    <property type="entry name" value="GLYCOSYL HYDROLASE"/>
    <property type="match status" value="1"/>
</dbReference>
<comment type="caution">
    <text evidence="12">The sequence shown here is derived from an EMBL/GenBank/DDBJ whole genome shotgun (WGS) entry which is preliminary data.</text>
</comment>
<name>A0A1E3AW17_9FIRM</name>
<evidence type="ECO:0000256" key="11">
    <source>
        <dbReference type="RuleBase" id="RU361175"/>
    </source>
</evidence>
<dbReference type="PRINTS" id="PR00131">
    <property type="entry name" value="GLHYDRLASE1"/>
</dbReference>
<keyword evidence="6" id="KW-0119">Carbohydrate metabolism</keyword>
<proteinExistence type="inferred from homology"/>
<dbReference type="EC" id="3.2.1.21" evidence="3 11"/>
<dbReference type="PROSITE" id="PS00653">
    <property type="entry name" value="GLYCOSYL_HYDROL_F1_2"/>
    <property type="match status" value="1"/>
</dbReference>
<evidence type="ECO:0000256" key="3">
    <source>
        <dbReference type="ARBA" id="ARBA00012744"/>
    </source>
</evidence>
<evidence type="ECO:0000256" key="7">
    <source>
        <dbReference type="ARBA" id="ARBA00023295"/>
    </source>
</evidence>
<evidence type="ECO:0000313" key="12">
    <source>
        <dbReference type="EMBL" id="ODM12907.1"/>
    </source>
</evidence>
<feature type="active site" description="Proton donor" evidence="9">
    <location>
        <position position="163"/>
    </location>
</feature>
<dbReference type="EMBL" id="MCGI01000001">
    <property type="protein sequence ID" value="ODM12907.1"/>
    <property type="molecule type" value="Genomic_DNA"/>
</dbReference>
<feature type="binding site" evidence="10">
    <location>
        <position position="17"/>
    </location>
    <ligand>
        <name>substrate</name>
    </ligand>
</feature>
<dbReference type="InterPro" id="IPR017853">
    <property type="entry name" value="GH"/>
</dbReference>
<feature type="binding site" evidence="10">
    <location>
        <position position="118"/>
    </location>
    <ligand>
        <name>substrate</name>
    </ligand>
</feature>
<comment type="catalytic activity">
    <reaction evidence="1 11">
        <text>Hydrolysis of terminal, non-reducing beta-D-glucosyl residues with release of beta-D-glucose.</text>
        <dbReference type="EC" id="3.2.1.21"/>
    </reaction>
</comment>
<gene>
    <name evidence="12" type="primary">bglA_1</name>
    <name evidence="12" type="ORF">BEH84_00622</name>
</gene>
<dbReference type="PATRIC" id="fig|1432052.3.peg.678"/>
<dbReference type="RefSeq" id="WP_069155702.1">
    <property type="nucleotide sequence ID" value="NZ_BAABXS010000003.1"/>
</dbReference>
<keyword evidence="7 11" id="KW-0326">Glycosidase</keyword>
<dbReference type="SUPFAM" id="SSF51445">
    <property type="entry name" value="(Trans)glycosidases"/>
    <property type="match status" value="1"/>
</dbReference>
<dbReference type="FunFam" id="3.20.20.80:FF:000004">
    <property type="entry name" value="Beta-glucosidase 6-phospho-beta-glucosidase"/>
    <property type="match status" value="1"/>
</dbReference>
<protein>
    <recommendedName>
        <fullName evidence="3 11">Beta-glucosidase</fullName>
        <ecNumber evidence="3 11">3.2.1.21</ecNumber>
    </recommendedName>
</protein>
<feature type="binding site" evidence="10">
    <location>
        <position position="403"/>
    </location>
    <ligand>
        <name>substrate</name>
    </ligand>
</feature>
<feature type="binding site" evidence="10">
    <location>
        <position position="301"/>
    </location>
    <ligand>
        <name>substrate</name>
    </ligand>
</feature>
<evidence type="ECO:0000256" key="2">
    <source>
        <dbReference type="ARBA" id="ARBA00010838"/>
    </source>
</evidence>
<dbReference type="InterPro" id="IPR017736">
    <property type="entry name" value="Glyco_hydro_1_beta-glucosidase"/>
</dbReference>
<evidence type="ECO:0000256" key="10">
    <source>
        <dbReference type="PIRSR" id="PIRSR617736-2"/>
    </source>
</evidence>
<evidence type="ECO:0000256" key="8">
    <source>
        <dbReference type="ARBA" id="ARBA00023326"/>
    </source>
</evidence>
<feature type="binding site" evidence="10">
    <location>
        <position position="162"/>
    </location>
    <ligand>
        <name>substrate</name>
    </ligand>
</feature>
<evidence type="ECO:0000256" key="9">
    <source>
        <dbReference type="PIRSR" id="PIRSR617736-1"/>
    </source>
</evidence>
<feature type="binding site" evidence="10">
    <location>
        <begin position="410"/>
        <end position="411"/>
    </location>
    <ligand>
        <name>substrate</name>
    </ligand>
</feature>
<dbReference type="AlphaFoldDB" id="A0A1E3AW17"/>
<dbReference type="InterPro" id="IPR001360">
    <property type="entry name" value="Glyco_hydro_1"/>
</dbReference>
<keyword evidence="8" id="KW-0624">Polysaccharide degradation</keyword>
<dbReference type="GeneID" id="93299138"/>
<organism evidence="12 13">
    <name type="scientific">Eisenbergiella tayi</name>
    <dbReference type="NCBI Taxonomy" id="1432052"/>
    <lineage>
        <taxon>Bacteria</taxon>
        <taxon>Bacillati</taxon>
        <taxon>Bacillota</taxon>
        <taxon>Clostridia</taxon>
        <taxon>Lachnospirales</taxon>
        <taxon>Lachnospiraceae</taxon>
        <taxon>Eisenbergiella</taxon>
    </lineage>
</organism>
<dbReference type="Gene3D" id="3.20.20.80">
    <property type="entry name" value="Glycosidases"/>
    <property type="match status" value="1"/>
</dbReference>
<dbReference type="GO" id="GO:0030245">
    <property type="term" value="P:cellulose catabolic process"/>
    <property type="evidence" value="ECO:0007669"/>
    <property type="project" value="UniProtKB-KW"/>
</dbReference>
<dbReference type="GO" id="GO:0005829">
    <property type="term" value="C:cytosol"/>
    <property type="evidence" value="ECO:0007669"/>
    <property type="project" value="TreeGrafter"/>
</dbReference>
<evidence type="ECO:0000256" key="4">
    <source>
        <dbReference type="ARBA" id="ARBA00022801"/>
    </source>
</evidence>
<feature type="active site" description="Nucleophile" evidence="9">
    <location>
        <position position="356"/>
    </location>
</feature>
<sequence length="451" mass="51473">MIFKKDFAWGAATASYQNEGGMNADGKGLSIWDVFTHEKGRVADGTNGDVACDQYHRIEEDIDIMKELSMNAYRFSLSWPRIMPEGNGQVNEKGLDFYDRMVDSLLERGITPYITLFHWDLPYELYLKGGWLNPDMPEWFAEYTLAVMNRLSDRVDHWITQNEPQCYIGSGMASGIHAPGLKMNKKDCLQAAHNSLLAHGRSIQAIRAEARKTPVIGYAPAAWWLWSPVSDDPADIEACRKQTFCADEDQVGGSAWWMDPVFLGKYPESAVKIVEEYMPRIGQGDMKLISQPVDFLGINVYQTYLGKAAEDGSCITVDHKPGYDKTAYPWPITPQALYWGPKFFSERYHTQIIVTENGLSNTDWIHLDGKVHDPQRIDFTHKYLKQLKRAAEEGIDIGGYFHWTLTDNFEWATGYGNRFGLVYVDFETNRRIIKDSGYWYKSVIESNGEII</sequence>
<dbReference type="Pfam" id="PF00232">
    <property type="entry name" value="Glyco_hydro_1"/>
    <property type="match status" value="1"/>
</dbReference>
<evidence type="ECO:0000256" key="1">
    <source>
        <dbReference type="ARBA" id="ARBA00000448"/>
    </source>
</evidence>
<evidence type="ECO:0000313" key="13">
    <source>
        <dbReference type="Proteomes" id="UP000095003"/>
    </source>
</evidence>
<evidence type="ECO:0000256" key="5">
    <source>
        <dbReference type="ARBA" id="ARBA00023001"/>
    </source>
</evidence>
<dbReference type="PANTHER" id="PTHR10353:SF36">
    <property type="entry name" value="LP05116P"/>
    <property type="match status" value="1"/>
</dbReference>
<dbReference type="InterPro" id="IPR033132">
    <property type="entry name" value="GH_1_N_CS"/>
</dbReference>
<comment type="similarity">
    <text evidence="2 11">Belongs to the glycosyl hydrolase 1 family.</text>
</comment>
<evidence type="ECO:0000256" key="6">
    <source>
        <dbReference type="ARBA" id="ARBA00023277"/>
    </source>
</evidence>